<dbReference type="InterPro" id="IPR003660">
    <property type="entry name" value="HAMP_dom"/>
</dbReference>
<dbReference type="Gene3D" id="6.10.340.10">
    <property type="match status" value="1"/>
</dbReference>
<keyword evidence="1" id="KW-0175">Coiled coil</keyword>
<feature type="domain" description="HAMP" evidence="4">
    <location>
        <begin position="216"/>
        <end position="269"/>
    </location>
</feature>
<dbReference type="GO" id="GO:0007165">
    <property type="term" value="P:signal transduction"/>
    <property type="evidence" value="ECO:0007669"/>
    <property type="project" value="InterPro"/>
</dbReference>
<evidence type="ECO:0000313" key="5">
    <source>
        <dbReference type="EMBL" id="TWB10099.1"/>
    </source>
</evidence>
<accession>A0A560EL58</accession>
<keyword evidence="3" id="KW-1133">Transmembrane helix</keyword>
<feature type="transmembrane region" description="Helical" evidence="3">
    <location>
        <begin position="194"/>
        <end position="218"/>
    </location>
</feature>
<dbReference type="SMART" id="SM00304">
    <property type="entry name" value="HAMP"/>
    <property type="match status" value="1"/>
</dbReference>
<feature type="region of interest" description="Disordered" evidence="2">
    <location>
        <begin position="308"/>
        <end position="331"/>
    </location>
</feature>
<dbReference type="PROSITE" id="PS50885">
    <property type="entry name" value="HAMP"/>
    <property type="match status" value="1"/>
</dbReference>
<dbReference type="CDD" id="cd06225">
    <property type="entry name" value="HAMP"/>
    <property type="match status" value="1"/>
</dbReference>
<dbReference type="SUPFAM" id="SSF158472">
    <property type="entry name" value="HAMP domain-like"/>
    <property type="match status" value="1"/>
</dbReference>
<evidence type="ECO:0000256" key="1">
    <source>
        <dbReference type="SAM" id="Coils"/>
    </source>
</evidence>
<keyword evidence="3" id="KW-0812">Transmembrane</keyword>
<gene>
    <name evidence="5" type="ORF">FBZ89_1353</name>
</gene>
<evidence type="ECO:0000256" key="2">
    <source>
        <dbReference type="SAM" id="MobiDB-lite"/>
    </source>
</evidence>
<keyword evidence="3" id="KW-0472">Membrane</keyword>
<proteinExistence type="predicted"/>
<comment type="caution">
    <text evidence="5">The sequence shown here is derived from an EMBL/GenBank/DDBJ whole genome shotgun (WGS) entry which is preliminary data.</text>
</comment>
<dbReference type="Pfam" id="PF00672">
    <property type="entry name" value="HAMP"/>
    <property type="match status" value="1"/>
</dbReference>
<protein>
    <submittedName>
        <fullName evidence="5">HAMP domain-containing protein</fullName>
    </submittedName>
</protein>
<evidence type="ECO:0000259" key="4">
    <source>
        <dbReference type="PROSITE" id="PS50885"/>
    </source>
</evidence>
<dbReference type="RefSeq" id="WP_186457639.1">
    <property type="nucleotide sequence ID" value="NZ_VITN01000035.1"/>
</dbReference>
<reference evidence="5 6" key="1">
    <citation type="submission" date="2019-06" db="EMBL/GenBank/DDBJ databases">
        <title>Genomic Encyclopedia of Type Strains, Phase IV (KMG-V): Genome sequencing to study the core and pangenomes of soil and plant-associated prokaryotes.</title>
        <authorList>
            <person name="Whitman W."/>
        </authorList>
    </citation>
    <scope>NUCLEOTIDE SEQUENCE [LARGE SCALE GENOMIC DNA]</scope>
    <source>
        <strain evidence="5 6">BR 11880</strain>
    </source>
</reference>
<sequence length="357" mass="38262">MLRLHNMPIFAKVAAAPAILLIVLVGIGSGAFALLTTDALHVTALDQDVLRPQQKVAAFDTKLDTTMTSLYRLVSVAAEESDAPKITRMAHDAANDLKVVDDLSAALIAAVPEQSADGAALTEIQGHARQFTKAAALVVDMVDSDPGTALTMMSATARAYDETKHLVAGLASKFDILEEERIARLKSSMYTGRLAFAAAVVAVGMIAILLVIVIIRAVSAPIMALTRTLQDLTRQDYSVTVPGLHAKDELGTMARAVDGLRQTASLLEDLRRQQEAERQRTEQEKAAWLETMSWTVEREILTAIEQIRGDDPPVGASPDPSPGNGALTPECSAAGPRTVAVLENLAKVVRSFSREIY</sequence>
<evidence type="ECO:0000256" key="3">
    <source>
        <dbReference type="SAM" id="Phobius"/>
    </source>
</evidence>
<dbReference type="GO" id="GO:0016020">
    <property type="term" value="C:membrane"/>
    <property type="evidence" value="ECO:0007669"/>
    <property type="project" value="InterPro"/>
</dbReference>
<dbReference type="EMBL" id="VITN01000035">
    <property type="protein sequence ID" value="TWB10099.1"/>
    <property type="molecule type" value="Genomic_DNA"/>
</dbReference>
<evidence type="ECO:0000313" key="6">
    <source>
        <dbReference type="Proteomes" id="UP000319859"/>
    </source>
</evidence>
<dbReference type="AlphaFoldDB" id="A0A560EL58"/>
<dbReference type="Proteomes" id="UP000319859">
    <property type="component" value="Unassembled WGS sequence"/>
</dbReference>
<feature type="coiled-coil region" evidence="1">
    <location>
        <begin position="257"/>
        <end position="291"/>
    </location>
</feature>
<organism evidence="5 6">
    <name type="scientific">Nitrospirillum amazonense</name>
    <dbReference type="NCBI Taxonomy" id="28077"/>
    <lineage>
        <taxon>Bacteria</taxon>
        <taxon>Pseudomonadati</taxon>
        <taxon>Pseudomonadota</taxon>
        <taxon>Alphaproteobacteria</taxon>
        <taxon>Rhodospirillales</taxon>
        <taxon>Azospirillaceae</taxon>
        <taxon>Nitrospirillum</taxon>
    </lineage>
</organism>
<name>A0A560EL58_9PROT</name>